<dbReference type="InterPro" id="IPR047016">
    <property type="entry name" value="RGS6/7/9/11"/>
</dbReference>
<dbReference type="InterPro" id="IPR016137">
    <property type="entry name" value="RGS"/>
</dbReference>
<feature type="region of interest" description="Disordered" evidence="1">
    <location>
        <begin position="422"/>
        <end position="467"/>
    </location>
</feature>
<accession>A0A7R8WNP3</accession>
<evidence type="ECO:0000313" key="2">
    <source>
        <dbReference type="EMBL" id="CAD7232414.1"/>
    </source>
</evidence>
<dbReference type="Pfam" id="PF00610">
    <property type="entry name" value="DEP"/>
    <property type="match status" value="1"/>
</dbReference>
<dbReference type="InterPro" id="IPR000591">
    <property type="entry name" value="DEP_dom"/>
</dbReference>
<protein>
    <submittedName>
        <fullName evidence="2">Uncharacterized protein</fullName>
    </submittedName>
</protein>
<feature type="non-terminal residue" evidence="2">
    <location>
        <position position="1"/>
    </location>
</feature>
<dbReference type="SUPFAM" id="SSF48670">
    <property type="entry name" value="Transducin (heterotrimeric G protein), gamma chain"/>
    <property type="match status" value="1"/>
</dbReference>
<name>A0A7R8WNP3_9CRUS</name>
<dbReference type="SMART" id="SM00315">
    <property type="entry name" value="RGS"/>
    <property type="match status" value="1"/>
</dbReference>
<dbReference type="OrthoDB" id="196547at2759"/>
<dbReference type="InterPro" id="IPR036305">
    <property type="entry name" value="RGS_sf"/>
</dbReference>
<dbReference type="CDD" id="cd04450">
    <property type="entry name" value="DEP_RGS7-like"/>
    <property type="match status" value="1"/>
</dbReference>
<dbReference type="GO" id="GO:0005096">
    <property type="term" value="F:GTPase activator activity"/>
    <property type="evidence" value="ECO:0007669"/>
    <property type="project" value="TreeGrafter"/>
</dbReference>
<reference evidence="2" key="1">
    <citation type="submission" date="2020-11" db="EMBL/GenBank/DDBJ databases">
        <authorList>
            <person name="Tran Van P."/>
        </authorList>
    </citation>
    <scope>NUCLEOTIDE SEQUENCE</scope>
</reference>
<dbReference type="GO" id="GO:0007186">
    <property type="term" value="P:G protein-coupled receptor signaling pathway"/>
    <property type="evidence" value="ECO:0007669"/>
    <property type="project" value="InterPro"/>
</dbReference>
<dbReference type="PRINTS" id="PR01301">
    <property type="entry name" value="RGSPROTEIN"/>
</dbReference>
<dbReference type="InterPro" id="IPR036284">
    <property type="entry name" value="GGL_sf"/>
</dbReference>
<gene>
    <name evidence="2" type="ORF">CTOB1V02_LOCUS10250</name>
</gene>
<dbReference type="GO" id="GO:0008277">
    <property type="term" value="P:regulation of G protein-coupled receptor signaling pathway"/>
    <property type="evidence" value="ECO:0007669"/>
    <property type="project" value="InterPro"/>
</dbReference>
<dbReference type="InterPro" id="IPR036388">
    <property type="entry name" value="WH-like_DNA-bd_sf"/>
</dbReference>
<dbReference type="Gene3D" id="1.10.1240.60">
    <property type="match status" value="1"/>
</dbReference>
<dbReference type="SUPFAM" id="SSF48097">
    <property type="entry name" value="Regulator of G-protein signaling, RGS"/>
    <property type="match status" value="1"/>
</dbReference>
<dbReference type="Gene3D" id="4.10.260.10">
    <property type="entry name" value="Transducin (heterotrimeric G protein), gamma chain"/>
    <property type="match status" value="1"/>
</dbReference>
<dbReference type="GO" id="GO:0005737">
    <property type="term" value="C:cytoplasm"/>
    <property type="evidence" value="ECO:0007669"/>
    <property type="project" value="TreeGrafter"/>
</dbReference>
<dbReference type="Gene3D" id="1.10.10.10">
    <property type="entry name" value="Winged helix-like DNA-binding domain superfamily/Winged helix DNA-binding domain"/>
    <property type="match status" value="1"/>
</dbReference>
<evidence type="ECO:0000256" key="1">
    <source>
        <dbReference type="SAM" id="MobiDB-lite"/>
    </source>
</evidence>
<dbReference type="GO" id="GO:0035556">
    <property type="term" value="P:intracellular signal transduction"/>
    <property type="evidence" value="ECO:0007669"/>
    <property type="project" value="InterPro"/>
</dbReference>
<dbReference type="GO" id="GO:0043005">
    <property type="term" value="C:neuron projection"/>
    <property type="evidence" value="ECO:0007669"/>
    <property type="project" value="TreeGrafter"/>
</dbReference>
<dbReference type="InterPro" id="IPR044926">
    <property type="entry name" value="RGS_subdomain_2"/>
</dbReference>
<dbReference type="PANTHER" id="PTHR45746:SF6">
    <property type="entry name" value="LP21163P"/>
    <property type="match status" value="1"/>
</dbReference>
<dbReference type="FunFam" id="1.10.1240.60:FF:000001">
    <property type="entry name" value="Regulator of G-protein signaling 6"/>
    <property type="match status" value="1"/>
</dbReference>
<organism evidence="2">
    <name type="scientific">Cyprideis torosa</name>
    <dbReference type="NCBI Taxonomy" id="163714"/>
    <lineage>
        <taxon>Eukaryota</taxon>
        <taxon>Metazoa</taxon>
        <taxon>Ecdysozoa</taxon>
        <taxon>Arthropoda</taxon>
        <taxon>Crustacea</taxon>
        <taxon>Oligostraca</taxon>
        <taxon>Ostracoda</taxon>
        <taxon>Podocopa</taxon>
        <taxon>Podocopida</taxon>
        <taxon>Cytherocopina</taxon>
        <taxon>Cytheroidea</taxon>
        <taxon>Cytherideidae</taxon>
        <taxon>Cyprideis</taxon>
    </lineage>
</organism>
<sequence>IEKLMNEMQEEKEGLRVRTVKSLRSKIPSVFTGAELVLWFTRRFGIDEQEALHLAGLIAAHGYIFSIEDHSLTVKADGTYYRFQTPYYWPSKWWEPENTDYAIYLCKRTMQKKKTKMELSDYEAEKLAHLQRMFSQKWEFIFMQAEAQSKVDKKRDKLERKILDSQERAFWDVYRPMPGCVNAIEIDIKKTYRMKLSKPPEPKGSRSRGGASGARGSGSASCKESLQQEISLLKRKLDRINFKVSKAAESFIAYFAQYREYDPFVTTPEPSNPWISDNVDLWDAEKQAKDISAKRVRRWAFSIHELLKDPVGRDHFVKFLEKEYSGENLKFWEDVQALRRLPEREVKEYSQKIWDEYLGPEATSTVNIDSQSHETTRKNIADKPDRWAFDIAAGHVFHLMRCDTYSRYIRSDMYKDFLNGSKKKCPGSEQQVKPPHPLHPPDSPPRTHRSSQALPHSKGEIPPQEMKAEFGCRALHLTSM</sequence>
<dbReference type="Pfam" id="PF00615">
    <property type="entry name" value="RGS"/>
    <property type="match status" value="1"/>
</dbReference>
<feature type="compositionally biased region" description="Pro residues" evidence="1">
    <location>
        <begin position="434"/>
        <end position="444"/>
    </location>
</feature>
<dbReference type="InterPro" id="IPR040759">
    <property type="entry name" value="RGS_DHEX"/>
</dbReference>
<dbReference type="InterPro" id="IPR015898">
    <property type="entry name" value="G-protein_gamma-like_dom"/>
</dbReference>
<dbReference type="InterPro" id="IPR036390">
    <property type="entry name" value="WH_DNA-bd_sf"/>
</dbReference>
<dbReference type="PANTHER" id="PTHR45746">
    <property type="entry name" value="LP21163P"/>
    <property type="match status" value="1"/>
</dbReference>
<dbReference type="SMART" id="SM01224">
    <property type="entry name" value="G_gamma"/>
    <property type="match status" value="1"/>
</dbReference>
<dbReference type="SUPFAM" id="SSF46785">
    <property type="entry name" value="Winged helix' DNA-binding domain"/>
    <property type="match status" value="1"/>
</dbReference>
<dbReference type="CDD" id="cd00068">
    <property type="entry name" value="GGL"/>
    <property type="match status" value="1"/>
</dbReference>
<dbReference type="AlphaFoldDB" id="A0A7R8WNP3"/>
<dbReference type="SMART" id="SM00049">
    <property type="entry name" value="DEP"/>
    <property type="match status" value="1"/>
</dbReference>
<dbReference type="PROSITE" id="PS50186">
    <property type="entry name" value="DEP"/>
    <property type="match status" value="1"/>
</dbReference>
<dbReference type="SMART" id="SM00224">
    <property type="entry name" value="GGL"/>
    <property type="match status" value="1"/>
</dbReference>
<dbReference type="Gene3D" id="1.10.167.10">
    <property type="entry name" value="Regulator of G-protein Signalling 4, domain 2"/>
    <property type="match status" value="1"/>
</dbReference>
<proteinExistence type="predicted"/>
<dbReference type="PROSITE" id="PS50132">
    <property type="entry name" value="RGS"/>
    <property type="match status" value="1"/>
</dbReference>
<dbReference type="InterPro" id="IPR047017">
    <property type="entry name" value="RGS6/7/9/11_DHEX_sf"/>
</dbReference>
<dbReference type="Pfam" id="PF18148">
    <property type="entry name" value="RGS_DHEX"/>
    <property type="match status" value="1"/>
</dbReference>
<feature type="region of interest" description="Disordered" evidence="1">
    <location>
        <begin position="195"/>
        <end position="222"/>
    </location>
</feature>
<dbReference type="EMBL" id="OB664635">
    <property type="protein sequence ID" value="CAD7232414.1"/>
    <property type="molecule type" value="Genomic_DNA"/>
</dbReference>
<dbReference type="Pfam" id="PF00631">
    <property type="entry name" value="G-gamma"/>
    <property type="match status" value="1"/>
</dbReference>